<dbReference type="PANTHER" id="PTHR11439:SF463">
    <property type="entry name" value="REVERSE TRANSCRIPTASE TY1_COPIA-TYPE DOMAIN-CONTAINING PROTEIN"/>
    <property type="match status" value="1"/>
</dbReference>
<proteinExistence type="predicted"/>
<dbReference type="GO" id="GO:0015074">
    <property type="term" value="P:DNA integration"/>
    <property type="evidence" value="ECO:0007669"/>
    <property type="project" value="InterPro"/>
</dbReference>
<name>A0A6L2JBR4_TANCI</name>
<organism evidence="4">
    <name type="scientific">Tanacetum cinerariifolium</name>
    <name type="common">Dalmatian daisy</name>
    <name type="synonym">Chrysanthemum cinerariifolium</name>
    <dbReference type="NCBI Taxonomy" id="118510"/>
    <lineage>
        <taxon>Eukaryota</taxon>
        <taxon>Viridiplantae</taxon>
        <taxon>Streptophyta</taxon>
        <taxon>Embryophyta</taxon>
        <taxon>Tracheophyta</taxon>
        <taxon>Spermatophyta</taxon>
        <taxon>Magnoliopsida</taxon>
        <taxon>eudicotyledons</taxon>
        <taxon>Gunneridae</taxon>
        <taxon>Pentapetalae</taxon>
        <taxon>asterids</taxon>
        <taxon>campanulids</taxon>
        <taxon>Asterales</taxon>
        <taxon>Asteraceae</taxon>
        <taxon>Asteroideae</taxon>
        <taxon>Anthemideae</taxon>
        <taxon>Anthemidinae</taxon>
        <taxon>Tanacetum</taxon>
    </lineage>
</organism>
<feature type="domain" description="Integrase catalytic" evidence="3">
    <location>
        <begin position="487"/>
        <end position="666"/>
    </location>
</feature>
<dbReference type="PANTHER" id="PTHR11439">
    <property type="entry name" value="GAG-POL-RELATED RETROTRANSPOSON"/>
    <property type="match status" value="1"/>
</dbReference>
<dbReference type="Pfam" id="PF07727">
    <property type="entry name" value="RVT_2"/>
    <property type="match status" value="2"/>
</dbReference>
<feature type="coiled-coil region" evidence="1">
    <location>
        <begin position="174"/>
        <end position="244"/>
    </location>
</feature>
<feature type="coiled-coil region" evidence="1">
    <location>
        <begin position="1612"/>
        <end position="1643"/>
    </location>
</feature>
<dbReference type="InterPro" id="IPR012337">
    <property type="entry name" value="RNaseH-like_sf"/>
</dbReference>
<accession>A0A6L2JBR4</accession>
<gene>
    <name evidence="4" type="ORF">Tci_006168</name>
</gene>
<feature type="region of interest" description="Disordered" evidence="2">
    <location>
        <begin position="1396"/>
        <end position="1455"/>
    </location>
</feature>
<dbReference type="InterPro" id="IPR043502">
    <property type="entry name" value="DNA/RNA_pol_sf"/>
</dbReference>
<dbReference type="Pfam" id="PF25597">
    <property type="entry name" value="SH3_retrovirus"/>
    <property type="match status" value="1"/>
</dbReference>
<keyword evidence="1" id="KW-0175">Coiled coil</keyword>
<protein>
    <submittedName>
        <fullName evidence="4">Retrovirus-related Pol polyprotein from transposon TNT 1-94</fullName>
    </submittedName>
</protein>
<evidence type="ECO:0000313" key="4">
    <source>
        <dbReference type="EMBL" id="GEU34190.1"/>
    </source>
</evidence>
<feature type="compositionally biased region" description="Low complexity" evidence="2">
    <location>
        <begin position="1772"/>
        <end position="1787"/>
    </location>
</feature>
<dbReference type="GO" id="GO:0003676">
    <property type="term" value="F:nucleic acid binding"/>
    <property type="evidence" value="ECO:0007669"/>
    <property type="project" value="InterPro"/>
</dbReference>
<dbReference type="InterPro" id="IPR013103">
    <property type="entry name" value="RVT_2"/>
</dbReference>
<sequence length="2037" mass="232792">MMSRVRMLRVRKFSRARGSYASQAQSSTPLSITYPSNDFQSTVHHNVYIPSSSIPQVEYAPLVHQQSNLSQPDTGLVVPVFQKGIAETQSIQYVITNNAAYQADDLDAYDSDCNEINTAKISLMANLYHYGSNNLAENSNLPTQQDDLILSVIEQLKTQVVNCTKINQDNKNVNEILTVELERYKDQVRILKEGNNVDKASDTCAQYLEIDNLKHTLSEHLKEKESLEQMITLLKNDFQKEESRNIDRELALEKHAQQLEPKLYDGSVIQKTNAIVIRNSEETLMLEDKSRSKMLQKQKDPMMSEKKVNIQPVDYAALNQLSQDFETRFVPQTKLSAEQAFWYQNSRNSKEPNISTRLTIVEVPKELPKVSMVNSSLKKLKFHLASFDVVVKERTTATAITEGTWGFDHTKACFRDEIIPFAVEQHCVEKNKFQDKIKDVLKENERLLEQAISTDIVNLVVNANVNYASLKDTLRKLKGKAVVNEAVTLHPINPELLKIDVVPLVPKLRNNRTAHYDYLKHTQEETATLREIVENERVLNLLNTSLDYACTIKFRNDHVAKIMGFGDYKIGNVTISRVYFVEGLGHNLFSVGISHETSVTRSPQQNGFVERRNHTLIEVARAMLIYAQALLFLWAKTVTTACYTQNQSIIQLHHGKTPYELLHNKLPDLSFLHVLGALCYPTNDSENLGKLQPKADIGIFIGYTPTKKAFRIYNRRTRRIVKTIHVDIDELTTMASEQSSSGPALNEMTPATITPEVIAPIADVIPLVQAESTGSPSSTTVDQDAPSLIAHVGNDLLFGVPIPEVTSAQSSSMKQCKKSSMSLNDLRNLKEQGLFSSFGYRQEEGIDFEESFASVARLEAIWSFLAYAAHKNMVVYQMDVKTAFLNGNLREEVYVSQLDGFVDQDNPNHVYKLKKALYGLKQAPRAWYDMLSSFLISQDFSKRLVNPTLFIRRNGNELLLMSMMGKISFFLGLQISQSPRGIFINQSKYTLESLKKYRFKSCDPVDTPMVKKSKLDEDKEGKAIDLSHYHGMIGTLLYLAASRPDLQFAICMCASYQARPTEKHIHVVKRIFRYLRGTVNRGLWYPKDYSVALTAFVDADHAGCQDTRRTTSGSLTMDMMIDQQVALDEALVPHACRLRIRKSNFHLLSDISSKESTLQLVYDVLRQTPFLKGFLVTADVLEIYMQEFWATVMVHHHFIRFKMDNKKHIVNLEYFREMLHICPRLPGQTFDEPPFEEEILAFLRFLGHSVEIRRLTDVEHKDTKKSNEMLYPRFTKVIIHHFMSKDPSMPRRNKVNWHYVRDDHMNSKAYKEYYAVATGATPPKTKASVRKTKSSFDTTVTSPPTTVAGTRFLTSTKGKQPATTSKAKSLTALSEVAMTEAEQLKLATKKAWVPDVSTEEFDEEISWKSSDKGDDGDDDDEGNDEQDDDDDQYKRDDDDDQHEGNDDDQDSDEEVEEFIHPRISVHDEEETRDEEIFDLIPKTPENTNDKGNGEENLRLNVGREEGQDEEDDEDELYRDVNINLEGRGSSSVSSQFVTSMLNLTPDAGIESILETTSQMNVQPSTSLAHLPLSAPTLTPSTIATITTFTRVVSSIPEIVQRYMDQRMNEAVKVAIQIQSDRLRDEAQAKNEEFLKTIDENMKKIIKEQVKEQVKTSYAVASDLSEMELKKILIEKIEGNKSIHRSNEQRNLFKALVEAYESDKIILDTYGDTVTLKRRRDDDADKDEEPSAISDRRSKRRREGNEPESSSAPKEKATRSARKSTQGLNLNKRLQVSPQQQRSQYRPPMRWKSPHIQSLKQDHPLDNIIGQLSRPVSTRLQLHEQALFCYYDDFLTSVEPKTYKDALTQSCWIEAMQEELNEFERLENKARLVAHGYRQEEGIDFEESFAPVARLEAIQIFLVYVAHKNMVVYQMDVETEFLNGNLKEEVYVSQPDGFVDQDNLNHVNTALNLVTQWILKWWRNPNWMRIKEGKPLIRYITVVENGVIELYFVNTEYQLADLFTKALGIDRIEFLINKLGMRSFTPETLKQLTDEVDE</sequence>
<dbReference type="InterPro" id="IPR057670">
    <property type="entry name" value="SH3_retrovirus"/>
</dbReference>
<dbReference type="Gene3D" id="3.30.420.10">
    <property type="entry name" value="Ribonuclease H-like superfamily/Ribonuclease H"/>
    <property type="match status" value="1"/>
</dbReference>
<evidence type="ECO:0000259" key="3">
    <source>
        <dbReference type="PROSITE" id="PS50994"/>
    </source>
</evidence>
<evidence type="ECO:0000256" key="2">
    <source>
        <dbReference type="SAM" id="MobiDB-lite"/>
    </source>
</evidence>
<evidence type="ECO:0000256" key="1">
    <source>
        <dbReference type="SAM" id="Coils"/>
    </source>
</evidence>
<feature type="compositionally biased region" description="Acidic residues" evidence="2">
    <location>
        <begin position="1414"/>
        <end position="1455"/>
    </location>
</feature>
<dbReference type="InterPro" id="IPR036397">
    <property type="entry name" value="RNaseH_sf"/>
</dbReference>
<comment type="caution">
    <text evidence="4">The sequence shown here is derived from an EMBL/GenBank/DDBJ whole genome shotgun (WGS) entry which is preliminary data.</text>
</comment>
<dbReference type="SUPFAM" id="SSF53098">
    <property type="entry name" value="Ribonuclease H-like"/>
    <property type="match status" value="1"/>
</dbReference>
<feature type="region of interest" description="Disordered" evidence="2">
    <location>
        <begin position="1478"/>
        <end position="1513"/>
    </location>
</feature>
<reference evidence="4" key="1">
    <citation type="journal article" date="2019" name="Sci. Rep.">
        <title>Draft genome of Tanacetum cinerariifolium, the natural source of mosquito coil.</title>
        <authorList>
            <person name="Yamashiro T."/>
            <person name="Shiraishi A."/>
            <person name="Satake H."/>
            <person name="Nakayama K."/>
        </authorList>
    </citation>
    <scope>NUCLEOTIDE SEQUENCE</scope>
</reference>
<dbReference type="EMBL" id="BKCJ010000549">
    <property type="protein sequence ID" value="GEU34190.1"/>
    <property type="molecule type" value="Genomic_DNA"/>
</dbReference>
<dbReference type="InterPro" id="IPR001584">
    <property type="entry name" value="Integrase_cat-core"/>
</dbReference>
<feature type="region of interest" description="Disordered" evidence="2">
    <location>
        <begin position="1719"/>
        <end position="1789"/>
    </location>
</feature>
<feature type="compositionally biased region" description="Basic and acidic residues" evidence="2">
    <location>
        <begin position="1487"/>
        <end position="1505"/>
    </location>
</feature>
<dbReference type="PROSITE" id="PS50994">
    <property type="entry name" value="INTEGRASE"/>
    <property type="match status" value="1"/>
</dbReference>
<feature type="coiled-coil region" evidence="1">
    <location>
        <begin position="430"/>
        <end position="480"/>
    </location>
</feature>
<dbReference type="SUPFAM" id="SSF56672">
    <property type="entry name" value="DNA/RNA polymerases"/>
    <property type="match status" value="1"/>
</dbReference>